<protein>
    <recommendedName>
        <fullName evidence="2">DUF6533 domain-containing protein</fullName>
    </recommendedName>
</protein>
<dbReference type="InterPro" id="IPR045340">
    <property type="entry name" value="DUF6533"/>
</dbReference>
<feature type="transmembrane region" description="Helical" evidence="1">
    <location>
        <begin position="150"/>
        <end position="174"/>
    </location>
</feature>
<comment type="caution">
    <text evidence="3">The sequence shown here is derived from an EMBL/GenBank/DDBJ whole genome shotgun (WGS) entry which is preliminary data.</text>
</comment>
<feature type="domain" description="DUF6533" evidence="2">
    <location>
        <begin position="25"/>
        <end position="76"/>
    </location>
</feature>
<evidence type="ECO:0000259" key="2">
    <source>
        <dbReference type="Pfam" id="PF20151"/>
    </source>
</evidence>
<keyword evidence="4" id="KW-1185">Reference proteome</keyword>
<name>A0A5M3MBD7_CONPW</name>
<dbReference type="Pfam" id="PF20151">
    <property type="entry name" value="DUF6533"/>
    <property type="match status" value="1"/>
</dbReference>
<evidence type="ECO:0000313" key="3">
    <source>
        <dbReference type="EMBL" id="EIW76393.1"/>
    </source>
</evidence>
<dbReference type="AlphaFoldDB" id="A0A5M3MBD7"/>
<dbReference type="KEGG" id="cput:CONPUDRAFT_158419"/>
<proteinExistence type="predicted"/>
<feature type="transmembrane region" description="Helical" evidence="1">
    <location>
        <begin position="210"/>
        <end position="228"/>
    </location>
</feature>
<keyword evidence="1" id="KW-0472">Membrane</keyword>
<dbReference type="Proteomes" id="UP000053558">
    <property type="component" value="Unassembled WGS sequence"/>
</dbReference>
<dbReference type="EMBL" id="JH711586">
    <property type="protein sequence ID" value="EIW76393.1"/>
    <property type="molecule type" value="Genomic_DNA"/>
</dbReference>
<evidence type="ECO:0000313" key="4">
    <source>
        <dbReference type="Proteomes" id="UP000053558"/>
    </source>
</evidence>
<gene>
    <name evidence="3" type="ORF">CONPUDRAFT_158419</name>
</gene>
<keyword evidence="1" id="KW-1133">Transmembrane helix</keyword>
<feature type="transmembrane region" description="Helical" evidence="1">
    <location>
        <begin position="280"/>
        <end position="302"/>
    </location>
</feature>
<feature type="transmembrane region" description="Helical" evidence="1">
    <location>
        <begin position="249"/>
        <end position="268"/>
    </location>
</feature>
<feature type="transmembrane region" description="Helical" evidence="1">
    <location>
        <begin position="122"/>
        <end position="143"/>
    </location>
</feature>
<sequence length="341" mass="38571">MSQLPSTDQEPTPAEITSYIFTTTYSMVAGLAVVVYDQVLSIGSEVELVWKRRSSTTRKWLIKAVFYAALRYGGLLWSIIHTLLNIGVTSSSYGAVIICNMLSDTESCECIRCYRLFIVEEITLFSLTFLLQGMMSVRVWILLGMQREVYVVLLVTFVATQIVAVAMVVMYFVAYAGPTVLIDEGPVKDCFVRGELPSSWGPWLIPLNNGMLAAYELLLCAFAIYYLVQGTRTRGSSKFFASNLVFKLVRDNLVYFFLAFFILLITTLEQIPGIEMSKGLYWTTFATLRYLFYGLVGPWMVLDLRREAYEDQVATETADNNQLRFLRRPHLATSSGDEEIA</sequence>
<dbReference type="GeneID" id="19203912"/>
<reference evidence="4" key="1">
    <citation type="journal article" date="2012" name="Science">
        <title>The Paleozoic origin of enzymatic lignin decomposition reconstructed from 31 fungal genomes.</title>
        <authorList>
            <person name="Floudas D."/>
            <person name="Binder M."/>
            <person name="Riley R."/>
            <person name="Barry K."/>
            <person name="Blanchette R.A."/>
            <person name="Henrissat B."/>
            <person name="Martinez A.T."/>
            <person name="Otillar R."/>
            <person name="Spatafora J.W."/>
            <person name="Yadav J.S."/>
            <person name="Aerts A."/>
            <person name="Benoit I."/>
            <person name="Boyd A."/>
            <person name="Carlson A."/>
            <person name="Copeland A."/>
            <person name="Coutinho P.M."/>
            <person name="de Vries R.P."/>
            <person name="Ferreira P."/>
            <person name="Findley K."/>
            <person name="Foster B."/>
            <person name="Gaskell J."/>
            <person name="Glotzer D."/>
            <person name="Gorecki P."/>
            <person name="Heitman J."/>
            <person name="Hesse C."/>
            <person name="Hori C."/>
            <person name="Igarashi K."/>
            <person name="Jurgens J.A."/>
            <person name="Kallen N."/>
            <person name="Kersten P."/>
            <person name="Kohler A."/>
            <person name="Kuees U."/>
            <person name="Kumar T.K.A."/>
            <person name="Kuo A."/>
            <person name="LaButti K."/>
            <person name="Larrondo L.F."/>
            <person name="Lindquist E."/>
            <person name="Ling A."/>
            <person name="Lombard V."/>
            <person name="Lucas S."/>
            <person name="Lundell T."/>
            <person name="Martin R."/>
            <person name="McLaughlin D.J."/>
            <person name="Morgenstern I."/>
            <person name="Morin E."/>
            <person name="Murat C."/>
            <person name="Nagy L.G."/>
            <person name="Nolan M."/>
            <person name="Ohm R.A."/>
            <person name="Patyshakuliyeva A."/>
            <person name="Rokas A."/>
            <person name="Ruiz-Duenas F.J."/>
            <person name="Sabat G."/>
            <person name="Salamov A."/>
            <person name="Samejima M."/>
            <person name="Schmutz J."/>
            <person name="Slot J.C."/>
            <person name="St John F."/>
            <person name="Stenlid J."/>
            <person name="Sun H."/>
            <person name="Sun S."/>
            <person name="Syed K."/>
            <person name="Tsang A."/>
            <person name="Wiebenga A."/>
            <person name="Young D."/>
            <person name="Pisabarro A."/>
            <person name="Eastwood D.C."/>
            <person name="Martin F."/>
            <person name="Cullen D."/>
            <person name="Grigoriev I.V."/>
            <person name="Hibbett D.S."/>
        </authorList>
    </citation>
    <scope>NUCLEOTIDE SEQUENCE [LARGE SCALE GENOMIC DNA]</scope>
    <source>
        <strain evidence="4">RWD-64-598 SS2</strain>
    </source>
</reference>
<accession>A0A5M3MBD7</accession>
<feature type="transmembrane region" description="Helical" evidence="1">
    <location>
        <begin position="20"/>
        <end position="39"/>
    </location>
</feature>
<dbReference type="RefSeq" id="XP_007773626.1">
    <property type="nucleotide sequence ID" value="XM_007775436.1"/>
</dbReference>
<feature type="transmembrane region" description="Helical" evidence="1">
    <location>
        <begin position="60"/>
        <end position="80"/>
    </location>
</feature>
<organism evidence="3 4">
    <name type="scientific">Coniophora puteana (strain RWD-64-598)</name>
    <name type="common">Brown rot fungus</name>
    <dbReference type="NCBI Taxonomy" id="741705"/>
    <lineage>
        <taxon>Eukaryota</taxon>
        <taxon>Fungi</taxon>
        <taxon>Dikarya</taxon>
        <taxon>Basidiomycota</taxon>
        <taxon>Agaricomycotina</taxon>
        <taxon>Agaricomycetes</taxon>
        <taxon>Agaricomycetidae</taxon>
        <taxon>Boletales</taxon>
        <taxon>Coniophorineae</taxon>
        <taxon>Coniophoraceae</taxon>
        <taxon>Coniophora</taxon>
    </lineage>
</organism>
<evidence type="ECO:0000256" key="1">
    <source>
        <dbReference type="SAM" id="Phobius"/>
    </source>
</evidence>
<keyword evidence="1" id="KW-0812">Transmembrane</keyword>